<name>A0AA38FJ97_TAXCH</name>
<organism evidence="1 2">
    <name type="scientific">Taxus chinensis</name>
    <name type="common">Chinese yew</name>
    <name type="synonym">Taxus wallichiana var. chinensis</name>
    <dbReference type="NCBI Taxonomy" id="29808"/>
    <lineage>
        <taxon>Eukaryota</taxon>
        <taxon>Viridiplantae</taxon>
        <taxon>Streptophyta</taxon>
        <taxon>Embryophyta</taxon>
        <taxon>Tracheophyta</taxon>
        <taxon>Spermatophyta</taxon>
        <taxon>Pinopsida</taxon>
        <taxon>Pinidae</taxon>
        <taxon>Conifers II</taxon>
        <taxon>Cupressales</taxon>
        <taxon>Taxaceae</taxon>
        <taxon>Taxus</taxon>
    </lineage>
</organism>
<proteinExistence type="predicted"/>
<gene>
    <name evidence="1" type="ORF">KI387_008451</name>
</gene>
<protein>
    <submittedName>
        <fullName evidence="1">Uncharacterized protein</fullName>
    </submittedName>
</protein>
<dbReference type="AlphaFoldDB" id="A0AA38FJ97"/>
<dbReference type="PANTHER" id="PTHR37201">
    <property type="entry name" value="WD REPEAT PROTEIN"/>
    <property type="match status" value="1"/>
</dbReference>
<evidence type="ECO:0000313" key="1">
    <source>
        <dbReference type="EMBL" id="KAH9304047.1"/>
    </source>
</evidence>
<dbReference type="Proteomes" id="UP000824469">
    <property type="component" value="Unassembled WGS sequence"/>
</dbReference>
<accession>A0AA38FJ97</accession>
<dbReference type="OMA" id="PWDDKPY"/>
<sequence length="311" mass="35975">MSPTMATNLPASYTFYSFCNQRNGKAHDPITNPPQKITGKFVLYNGVKKFGRPLRGIRTRVPALFDELDSIERIRINDDEEKPYRIVPGGRKFYLDELDILTVLDHRKSLIPIDKNYNPAVFLWKKFGDIPEERRHRLLYLLHKRDISRIWEIAGLRYNDVSGFTTDASAMLSSMENNCLLPEYWSGKINGVPRPFGWMRRFRMTNFLGKEGCIYGRVIPGGPLMQKIVNYFSPLYFLVRNVCEVMATEECCDLAFEFGDGQLKLLDLPANFPMPAKHLWPFNDQLVIYIRSAGPNILVGQVWQEGRKLEQ</sequence>
<keyword evidence="2" id="KW-1185">Reference proteome</keyword>
<dbReference type="PANTHER" id="PTHR37201:SF1">
    <property type="entry name" value="WD REPEAT PROTEIN"/>
    <property type="match status" value="1"/>
</dbReference>
<reference evidence="1 2" key="1">
    <citation type="journal article" date="2021" name="Nat. Plants">
        <title>The Taxus genome provides insights into paclitaxel biosynthesis.</title>
        <authorList>
            <person name="Xiong X."/>
            <person name="Gou J."/>
            <person name="Liao Q."/>
            <person name="Li Y."/>
            <person name="Zhou Q."/>
            <person name="Bi G."/>
            <person name="Li C."/>
            <person name="Du R."/>
            <person name="Wang X."/>
            <person name="Sun T."/>
            <person name="Guo L."/>
            <person name="Liang H."/>
            <person name="Lu P."/>
            <person name="Wu Y."/>
            <person name="Zhang Z."/>
            <person name="Ro D.K."/>
            <person name="Shang Y."/>
            <person name="Huang S."/>
            <person name="Yan J."/>
        </authorList>
    </citation>
    <scope>NUCLEOTIDE SEQUENCE [LARGE SCALE GENOMIC DNA]</scope>
    <source>
        <strain evidence="1">Ta-2019</strain>
    </source>
</reference>
<evidence type="ECO:0000313" key="2">
    <source>
        <dbReference type="Proteomes" id="UP000824469"/>
    </source>
</evidence>
<dbReference type="EMBL" id="JAHRHJ020000008">
    <property type="protein sequence ID" value="KAH9304047.1"/>
    <property type="molecule type" value="Genomic_DNA"/>
</dbReference>
<comment type="caution">
    <text evidence="1">The sequence shown here is derived from an EMBL/GenBank/DDBJ whole genome shotgun (WGS) entry which is preliminary data.</text>
</comment>
<feature type="non-terminal residue" evidence="1">
    <location>
        <position position="311"/>
    </location>
</feature>